<dbReference type="EMBL" id="BKCJ011756001">
    <property type="protein sequence ID" value="GFD50323.1"/>
    <property type="molecule type" value="Genomic_DNA"/>
</dbReference>
<comment type="caution">
    <text evidence="1">The sequence shown here is derived from an EMBL/GenBank/DDBJ whole genome shotgun (WGS) entry which is preliminary data.</text>
</comment>
<name>A0A699WT35_TANCI</name>
<gene>
    <name evidence="1" type="ORF">Tci_922292</name>
</gene>
<evidence type="ECO:0000313" key="1">
    <source>
        <dbReference type="EMBL" id="GFD50323.1"/>
    </source>
</evidence>
<organism evidence="1">
    <name type="scientific">Tanacetum cinerariifolium</name>
    <name type="common">Dalmatian daisy</name>
    <name type="synonym">Chrysanthemum cinerariifolium</name>
    <dbReference type="NCBI Taxonomy" id="118510"/>
    <lineage>
        <taxon>Eukaryota</taxon>
        <taxon>Viridiplantae</taxon>
        <taxon>Streptophyta</taxon>
        <taxon>Embryophyta</taxon>
        <taxon>Tracheophyta</taxon>
        <taxon>Spermatophyta</taxon>
        <taxon>Magnoliopsida</taxon>
        <taxon>eudicotyledons</taxon>
        <taxon>Gunneridae</taxon>
        <taxon>Pentapetalae</taxon>
        <taxon>asterids</taxon>
        <taxon>campanulids</taxon>
        <taxon>Asterales</taxon>
        <taxon>Asteraceae</taxon>
        <taxon>Asteroideae</taxon>
        <taxon>Anthemideae</taxon>
        <taxon>Anthemidinae</taxon>
        <taxon>Tanacetum</taxon>
    </lineage>
</organism>
<reference evidence="1" key="1">
    <citation type="journal article" date="2019" name="Sci. Rep.">
        <title>Draft genome of Tanacetum cinerariifolium, the natural source of mosquito coil.</title>
        <authorList>
            <person name="Yamashiro T."/>
            <person name="Shiraishi A."/>
            <person name="Satake H."/>
            <person name="Nakayama K."/>
        </authorList>
    </citation>
    <scope>NUCLEOTIDE SEQUENCE</scope>
</reference>
<dbReference type="AlphaFoldDB" id="A0A699WT35"/>
<accession>A0A699WT35</accession>
<protein>
    <submittedName>
        <fullName evidence="1">Cold-regulated 47</fullName>
    </submittedName>
</protein>
<sequence>MACHLEERFYPRLLATISQRRWILTHDMNLFLIKCLNSSDYLTALGVAISRAIDKGMQSGLAASIDYGKEGRNLTDAAAYNLDAEANFNSALQELRRVDFPLLAELKSHKDA</sequence>
<proteinExistence type="predicted"/>